<evidence type="ECO:0000313" key="4">
    <source>
        <dbReference type="Proteomes" id="UP001143474"/>
    </source>
</evidence>
<comment type="caution">
    <text evidence="3">The sequence shown here is derived from an EMBL/GenBank/DDBJ whole genome shotgun (WGS) entry which is preliminary data.</text>
</comment>
<dbReference type="AlphaFoldDB" id="A0A9W6MFE3"/>
<feature type="signal peptide" evidence="1">
    <location>
        <begin position="1"/>
        <end position="24"/>
    </location>
</feature>
<dbReference type="EMBL" id="BSEV01000017">
    <property type="protein sequence ID" value="GLK12549.1"/>
    <property type="molecule type" value="Genomic_DNA"/>
</dbReference>
<dbReference type="Proteomes" id="UP001143474">
    <property type="component" value="Unassembled WGS sequence"/>
</dbReference>
<dbReference type="InterPro" id="IPR002018">
    <property type="entry name" value="CarbesteraseB"/>
</dbReference>
<dbReference type="Pfam" id="PF00135">
    <property type="entry name" value="COesterase"/>
    <property type="match status" value="1"/>
</dbReference>
<sequence length="533" mass="55638">MVDMRVALACAAVTVTAVAGCAQGAEEVAGAGRTAQPQVRLDSGVIGGVDDGDVVRFRGVPYAAPPVGRLRWRSPEPPAAWRGVRAATVSGPVCPQPGTDPARVSGQEDCLTLDVTMPKKAATTPRPVMVWLHGGGFTAGTGSETDPRRLAVEGDMVVVTVEFRLGVLGYMALPGMTDAGSFGLQDQQAALRWVRRNAGAFGADPRNVTLFGESGGGVAVCGHLTSPAGRGLFSKAIMQSGACGTVLLANSAGPGSPRLPFWRPMRDSVAATRAGAKQLGCPVDQGDAKTLDCLRAQPLARLLTLTGRFAAAAYGGRTLPRRPARALEEGRFSKVPVLSGHTADEALMFADVFALAGKPITDADLPGLLAQGFGDKADEIAGRYPREDHPSAAQAWAAAYTDAVFACPHAEADDALARRTPVYAYVFADRTAPPYLPTPPGFPAGAPHASELAYLFEVKDKPIDLDGEHVPLTPAQRAVADDMVAAWTTFARTGAPGGKGWPRWERGRRLAHVITEKAGSTAVTGPPRCGGER</sequence>
<gene>
    <name evidence="3" type="ORF">GCM10017600_59590</name>
</gene>
<reference evidence="3" key="1">
    <citation type="journal article" date="2014" name="Int. J. Syst. Evol. Microbiol.">
        <title>Complete genome sequence of Corynebacterium casei LMG S-19264T (=DSM 44701T), isolated from a smear-ripened cheese.</title>
        <authorList>
            <consortium name="US DOE Joint Genome Institute (JGI-PGF)"/>
            <person name="Walter F."/>
            <person name="Albersmeier A."/>
            <person name="Kalinowski J."/>
            <person name="Ruckert C."/>
        </authorList>
    </citation>
    <scope>NUCLEOTIDE SEQUENCE</scope>
    <source>
        <strain evidence="3">VKM Ac-2007</strain>
    </source>
</reference>
<dbReference type="InterPro" id="IPR029058">
    <property type="entry name" value="AB_hydrolase_fold"/>
</dbReference>
<dbReference type="GO" id="GO:0016787">
    <property type="term" value="F:hydrolase activity"/>
    <property type="evidence" value="ECO:0007669"/>
    <property type="project" value="UniProtKB-KW"/>
</dbReference>
<keyword evidence="4" id="KW-1185">Reference proteome</keyword>
<dbReference type="PROSITE" id="PS51257">
    <property type="entry name" value="PROKAR_LIPOPROTEIN"/>
    <property type="match status" value="1"/>
</dbReference>
<evidence type="ECO:0000256" key="1">
    <source>
        <dbReference type="SAM" id="SignalP"/>
    </source>
</evidence>
<dbReference type="PANTHER" id="PTHR11559">
    <property type="entry name" value="CARBOXYLESTERASE"/>
    <property type="match status" value="1"/>
</dbReference>
<keyword evidence="1" id="KW-0732">Signal</keyword>
<evidence type="ECO:0000259" key="2">
    <source>
        <dbReference type="Pfam" id="PF00135"/>
    </source>
</evidence>
<dbReference type="InterPro" id="IPR050309">
    <property type="entry name" value="Type-B_Carboxylest/Lipase"/>
</dbReference>
<reference evidence="3" key="2">
    <citation type="submission" date="2023-01" db="EMBL/GenBank/DDBJ databases">
        <authorList>
            <person name="Sun Q."/>
            <person name="Evtushenko L."/>
        </authorList>
    </citation>
    <scope>NUCLEOTIDE SEQUENCE</scope>
    <source>
        <strain evidence="3">VKM Ac-2007</strain>
    </source>
</reference>
<proteinExistence type="predicted"/>
<keyword evidence="3" id="KW-0378">Hydrolase</keyword>
<organism evidence="3 4">
    <name type="scientific">Streptosporangium carneum</name>
    <dbReference type="NCBI Taxonomy" id="47481"/>
    <lineage>
        <taxon>Bacteria</taxon>
        <taxon>Bacillati</taxon>
        <taxon>Actinomycetota</taxon>
        <taxon>Actinomycetes</taxon>
        <taxon>Streptosporangiales</taxon>
        <taxon>Streptosporangiaceae</taxon>
        <taxon>Streptosporangium</taxon>
    </lineage>
</organism>
<dbReference type="SUPFAM" id="SSF53474">
    <property type="entry name" value="alpha/beta-Hydrolases"/>
    <property type="match status" value="1"/>
</dbReference>
<feature type="chain" id="PRO_5040812462" evidence="1">
    <location>
        <begin position="25"/>
        <end position="533"/>
    </location>
</feature>
<name>A0A9W6MFE3_9ACTN</name>
<dbReference type="Gene3D" id="3.40.50.1820">
    <property type="entry name" value="alpha/beta hydrolase"/>
    <property type="match status" value="1"/>
</dbReference>
<accession>A0A9W6MFE3</accession>
<protein>
    <submittedName>
        <fullName evidence="3">Carboxylic ester hydrolase</fullName>
    </submittedName>
</protein>
<feature type="domain" description="Carboxylesterase type B" evidence="2">
    <location>
        <begin position="36"/>
        <end position="506"/>
    </location>
</feature>
<evidence type="ECO:0000313" key="3">
    <source>
        <dbReference type="EMBL" id="GLK12549.1"/>
    </source>
</evidence>